<dbReference type="InterPro" id="IPR001173">
    <property type="entry name" value="Glyco_trans_2-like"/>
</dbReference>
<keyword evidence="1" id="KW-0812">Transmembrane</keyword>
<dbReference type="RefSeq" id="WP_113849509.1">
    <property type="nucleotide sequence ID" value="NZ_CP050485.1"/>
</dbReference>
<feature type="domain" description="Glycosyltransferase 2-like" evidence="2">
    <location>
        <begin position="7"/>
        <end position="148"/>
    </location>
</feature>
<proteinExistence type="predicted"/>
<sequence length="343" mass="40665">MKSKLISIVIPCYNSELYISRTLECVYKQTYRPLEVVIIDDGSNDRTIDIVNQFFASHVDTKIYSKIIKKNNSGVSNSRNIGINIAKGENIFFLDSDDVIPPTYIKALSDNMKNYYSVVSTNMKRFVQEENIDFTENNPFEKKTIAGNSNICSYFRPFFNKYYFNSASNKLYNLNLIRENNIWFNTDLDMGEDLLFNISLLPYIKTWIVLDEVYYYYRINFQSLTFSFREDYLEKRFLLIDSIRRSRTSSFITSRDLKKEEIKAMYSNLIMLNNHSRKISRNKLDKEIRKSNQLMKNKITIKQLKEVSLMFKFMGSMLFLPNFILNIWISLITFLWNTKMKSK</sequence>
<evidence type="ECO:0000256" key="1">
    <source>
        <dbReference type="SAM" id="Phobius"/>
    </source>
</evidence>
<dbReference type="PANTHER" id="PTHR22916">
    <property type="entry name" value="GLYCOSYLTRANSFERASE"/>
    <property type="match status" value="1"/>
</dbReference>
<dbReference type="EMBL" id="CP050485">
    <property type="protein sequence ID" value="QOG27953.1"/>
    <property type="molecule type" value="Genomic_DNA"/>
</dbReference>
<dbReference type="GO" id="GO:0016758">
    <property type="term" value="F:hexosyltransferase activity"/>
    <property type="evidence" value="ECO:0007669"/>
    <property type="project" value="UniProtKB-ARBA"/>
</dbReference>
<dbReference type="SUPFAM" id="SSF53448">
    <property type="entry name" value="Nucleotide-diphospho-sugar transferases"/>
    <property type="match status" value="1"/>
</dbReference>
<reference evidence="3 4" key="1">
    <citation type="submission" date="2020-03" db="EMBL/GenBank/DDBJ databases">
        <title>Characterization of ganglioside-mimicking enterococci.</title>
        <authorList>
            <person name="Patry R.T."/>
            <person name="Nothaft H."/>
            <person name="Bridger R."/>
            <person name="Shajahan A."/>
            <person name="Huynh S."/>
            <person name="Sanchez S."/>
            <person name="Azadi P."/>
            <person name="Cooper K."/>
            <person name="Miller W.G."/>
            <person name="Parker C.T."/>
            <person name="Wells L."/>
            <person name="Szymanski C.M."/>
        </authorList>
    </citation>
    <scope>NUCLEOTIDE SEQUENCE [LARGE SCALE GENOMIC DNA]</scope>
    <source>
        <strain evidence="3 4">EGM181</strain>
    </source>
</reference>
<dbReference type="PANTHER" id="PTHR22916:SF3">
    <property type="entry name" value="UDP-GLCNAC:BETAGAL BETA-1,3-N-ACETYLGLUCOSAMINYLTRANSFERASE-LIKE PROTEIN 1"/>
    <property type="match status" value="1"/>
</dbReference>
<gene>
    <name evidence="3" type="ORF">EGM181_12120</name>
</gene>
<dbReference type="InterPro" id="IPR029044">
    <property type="entry name" value="Nucleotide-diphossugar_trans"/>
</dbReference>
<name>A0AAE7MQT8_ENTGA</name>
<dbReference type="Pfam" id="PF00535">
    <property type="entry name" value="Glycos_transf_2"/>
    <property type="match status" value="1"/>
</dbReference>
<evidence type="ECO:0000259" key="2">
    <source>
        <dbReference type="Pfam" id="PF00535"/>
    </source>
</evidence>
<keyword evidence="1" id="KW-1133">Transmembrane helix</keyword>
<protein>
    <submittedName>
        <fullName evidence="3">Glycosyltransferase family 2 protein</fullName>
    </submittedName>
</protein>
<organism evidence="3 4">
    <name type="scientific">Enterococcus gallinarum</name>
    <dbReference type="NCBI Taxonomy" id="1353"/>
    <lineage>
        <taxon>Bacteria</taxon>
        <taxon>Bacillati</taxon>
        <taxon>Bacillota</taxon>
        <taxon>Bacilli</taxon>
        <taxon>Lactobacillales</taxon>
        <taxon>Enterococcaceae</taxon>
        <taxon>Enterococcus</taxon>
    </lineage>
</organism>
<accession>A0AAE7MQT8</accession>
<dbReference type="Proteomes" id="UP000516696">
    <property type="component" value="Chromosome"/>
</dbReference>
<dbReference type="AlphaFoldDB" id="A0AAE7MQT8"/>
<evidence type="ECO:0000313" key="4">
    <source>
        <dbReference type="Proteomes" id="UP000516696"/>
    </source>
</evidence>
<keyword evidence="1" id="KW-0472">Membrane</keyword>
<evidence type="ECO:0000313" key="3">
    <source>
        <dbReference type="EMBL" id="QOG27953.1"/>
    </source>
</evidence>
<dbReference type="Gene3D" id="3.90.550.10">
    <property type="entry name" value="Spore Coat Polysaccharide Biosynthesis Protein SpsA, Chain A"/>
    <property type="match status" value="1"/>
</dbReference>
<dbReference type="CDD" id="cd00761">
    <property type="entry name" value="Glyco_tranf_GTA_type"/>
    <property type="match status" value="1"/>
</dbReference>
<feature type="transmembrane region" description="Helical" evidence="1">
    <location>
        <begin position="313"/>
        <end position="336"/>
    </location>
</feature>